<proteinExistence type="predicted"/>
<feature type="transmembrane region" description="Helical" evidence="1">
    <location>
        <begin position="87"/>
        <end position="112"/>
    </location>
</feature>
<organism evidence="2">
    <name type="scientific">Octopus bimaculoides</name>
    <name type="common">California two-spotted octopus</name>
    <dbReference type="NCBI Taxonomy" id="37653"/>
    <lineage>
        <taxon>Eukaryota</taxon>
        <taxon>Metazoa</taxon>
        <taxon>Spiralia</taxon>
        <taxon>Lophotrochozoa</taxon>
        <taxon>Mollusca</taxon>
        <taxon>Cephalopoda</taxon>
        <taxon>Coleoidea</taxon>
        <taxon>Octopodiformes</taxon>
        <taxon>Octopoda</taxon>
        <taxon>Incirrata</taxon>
        <taxon>Octopodidae</taxon>
        <taxon>Octopus</taxon>
    </lineage>
</organism>
<reference evidence="2" key="1">
    <citation type="submission" date="2015-07" db="EMBL/GenBank/DDBJ databases">
        <title>MeaNS - Measles Nucleotide Surveillance Program.</title>
        <authorList>
            <person name="Tran T."/>
            <person name="Druce J."/>
        </authorList>
    </citation>
    <scope>NUCLEOTIDE SEQUENCE</scope>
    <source>
        <strain evidence="2">UCB-OBI-ISO-001</strain>
        <tissue evidence="2">Gonad</tissue>
    </source>
</reference>
<evidence type="ECO:0000313" key="2">
    <source>
        <dbReference type="EMBL" id="KOF95153.1"/>
    </source>
</evidence>
<protein>
    <submittedName>
        <fullName evidence="2">Uncharacterized protein</fullName>
    </submittedName>
</protein>
<keyword evidence="1" id="KW-0812">Transmembrane</keyword>
<name>A0A0L8I0Y9_OCTBM</name>
<keyword evidence="1" id="KW-0472">Membrane</keyword>
<evidence type="ECO:0000256" key="1">
    <source>
        <dbReference type="SAM" id="Phobius"/>
    </source>
</evidence>
<keyword evidence="1" id="KW-1133">Transmembrane helix</keyword>
<sequence>MCTLSVALFGGFPPSSASRVNMYESLTSLSNLSSRINSELFIEISLSMALRREILVPLRWLSRNSISTSFCGNSGEWSLMSSINISIFRIFINVFPFLTATLTILEHFLLYVQRDSASSV</sequence>
<dbReference type="EMBL" id="KQ416788">
    <property type="protein sequence ID" value="KOF95153.1"/>
    <property type="molecule type" value="Genomic_DNA"/>
</dbReference>
<gene>
    <name evidence="2" type="ORF">OCBIM_22039308mg</name>
</gene>
<accession>A0A0L8I0Y9</accession>
<dbReference type="AlphaFoldDB" id="A0A0L8I0Y9"/>